<protein>
    <submittedName>
        <fullName evidence="4">DNA starvation/stationary phase protection protein</fullName>
    </submittedName>
</protein>
<evidence type="ECO:0000256" key="2">
    <source>
        <dbReference type="RuleBase" id="RU003875"/>
    </source>
</evidence>
<dbReference type="Proteomes" id="UP000704068">
    <property type="component" value="Unassembled WGS sequence"/>
</dbReference>
<dbReference type="InterPro" id="IPR023188">
    <property type="entry name" value="DPS_DNA-bd_CS"/>
</dbReference>
<dbReference type="SUPFAM" id="SSF47240">
    <property type="entry name" value="Ferritin-like"/>
    <property type="match status" value="1"/>
</dbReference>
<comment type="caution">
    <text evidence="4">The sequence shown here is derived from an EMBL/GenBank/DDBJ whole genome shotgun (WGS) entry which is preliminary data.</text>
</comment>
<dbReference type="PROSITE" id="PS00819">
    <property type="entry name" value="DPS_2"/>
    <property type="match status" value="1"/>
</dbReference>
<feature type="domain" description="Ferritin/DPS" evidence="3">
    <location>
        <begin position="19"/>
        <end position="159"/>
    </location>
</feature>
<accession>A0A929RXA1</accession>
<dbReference type="PRINTS" id="PR01346">
    <property type="entry name" value="HELNAPAPROT"/>
</dbReference>
<comment type="similarity">
    <text evidence="1 2">Belongs to the Dps family.</text>
</comment>
<sequence>MKTLDYLHLDEKKVESVVAALKQLLADYQIFYTNLRGFHWNVKGKGFFTLHAKYEELYNDAAEKIDEIAERILQLGYTPENRFSEYLKTSNIKEDGNLPLKGKDGLRRVLENLGNLIAQERKIVDLAGEYSDDATVALMDDFLVGQEKNVWMLVSFLDKHPEEDQL</sequence>
<dbReference type="EMBL" id="JABZGR010000009">
    <property type="protein sequence ID" value="MBF0970254.1"/>
    <property type="molecule type" value="Genomic_DNA"/>
</dbReference>
<evidence type="ECO:0000313" key="5">
    <source>
        <dbReference type="Proteomes" id="UP000704068"/>
    </source>
</evidence>
<evidence type="ECO:0000259" key="3">
    <source>
        <dbReference type="Pfam" id="PF00210"/>
    </source>
</evidence>
<dbReference type="AlphaFoldDB" id="A0A929RXA1"/>
<dbReference type="InterPro" id="IPR009078">
    <property type="entry name" value="Ferritin-like_SF"/>
</dbReference>
<dbReference type="RefSeq" id="WP_303763553.1">
    <property type="nucleotide sequence ID" value="NZ_JABZGR010000009.1"/>
</dbReference>
<organism evidence="4 5">
    <name type="scientific">Alloprevotella tannerae</name>
    <dbReference type="NCBI Taxonomy" id="76122"/>
    <lineage>
        <taxon>Bacteria</taxon>
        <taxon>Pseudomonadati</taxon>
        <taxon>Bacteroidota</taxon>
        <taxon>Bacteroidia</taxon>
        <taxon>Bacteroidales</taxon>
        <taxon>Prevotellaceae</taxon>
        <taxon>Alloprevotella</taxon>
    </lineage>
</organism>
<evidence type="ECO:0000313" key="4">
    <source>
        <dbReference type="EMBL" id="MBF0970254.1"/>
    </source>
</evidence>
<dbReference type="GO" id="GO:0008199">
    <property type="term" value="F:ferric iron binding"/>
    <property type="evidence" value="ECO:0007669"/>
    <property type="project" value="InterPro"/>
</dbReference>
<dbReference type="PANTHER" id="PTHR42932:SF1">
    <property type="entry name" value="GENERAL STRESS PROTEIN 20U"/>
    <property type="match status" value="1"/>
</dbReference>
<dbReference type="PROSITE" id="PS00818">
    <property type="entry name" value="DPS_1"/>
    <property type="match status" value="1"/>
</dbReference>
<dbReference type="GO" id="GO:0016722">
    <property type="term" value="F:oxidoreductase activity, acting on metal ions"/>
    <property type="evidence" value="ECO:0007669"/>
    <property type="project" value="InterPro"/>
</dbReference>
<name>A0A929RXA1_9BACT</name>
<dbReference type="PIRSF" id="PIRSF005900">
    <property type="entry name" value="Dps"/>
    <property type="match status" value="1"/>
</dbReference>
<dbReference type="Gene3D" id="1.20.1260.10">
    <property type="match status" value="1"/>
</dbReference>
<dbReference type="PANTHER" id="PTHR42932">
    <property type="entry name" value="GENERAL STRESS PROTEIN 20U"/>
    <property type="match status" value="1"/>
</dbReference>
<dbReference type="InterPro" id="IPR012347">
    <property type="entry name" value="Ferritin-like"/>
</dbReference>
<evidence type="ECO:0000256" key="1">
    <source>
        <dbReference type="ARBA" id="ARBA00009497"/>
    </source>
</evidence>
<gene>
    <name evidence="4" type="ORF">HXK21_04340</name>
</gene>
<dbReference type="InterPro" id="IPR008331">
    <property type="entry name" value="Ferritin_DPS_dom"/>
</dbReference>
<dbReference type="Pfam" id="PF00210">
    <property type="entry name" value="Ferritin"/>
    <property type="match status" value="1"/>
</dbReference>
<reference evidence="4" key="1">
    <citation type="submission" date="2020-04" db="EMBL/GenBank/DDBJ databases">
        <title>Deep metagenomics examines the oral microbiome during advanced dental caries in children, revealing novel taxa and co-occurrences with host molecules.</title>
        <authorList>
            <person name="Baker J.L."/>
            <person name="Morton J.T."/>
            <person name="Dinis M."/>
            <person name="Alvarez R."/>
            <person name="Tran N.C."/>
            <person name="Knight R."/>
            <person name="Edlund A."/>
        </authorList>
    </citation>
    <scope>NUCLEOTIDE SEQUENCE</scope>
    <source>
        <strain evidence="4">JCVI_34_bin.1</strain>
    </source>
</reference>
<proteinExistence type="inferred from homology"/>
<dbReference type="CDD" id="cd01043">
    <property type="entry name" value="DPS"/>
    <property type="match status" value="1"/>
</dbReference>
<dbReference type="InterPro" id="IPR002177">
    <property type="entry name" value="DPS_DNA-bd"/>
</dbReference>